<dbReference type="InterPro" id="IPR052619">
    <property type="entry name" value="Phage_lysozyme-like"/>
</dbReference>
<dbReference type="AlphaFoldDB" id="A0A6H1ZKH1"/>
<evidence type="ECO:0000313" key="5">
    <source>
        <dbReference type="EMBL" id="QJI02792.1"/>
    </source>
</evidence>
<dbReference type="PANTHER" id="PTHR37406:SF1">
    <property type="entry name" value="T4-TYPE LYSOZYME 1-RELATED"/>
    <property type="match status" value="1"/>
</dbReference>
<reference evidence="3" key="1">
    <citation type="submission" date="2020-03" db="EMBL/GenBank/DDBJ databases">
        <title>The deep terrestrial virosphere.</title>
        <authorList>
            <person name="Holmfeldt K."/>
            <person name="Nilsson E."/>
            <person name="Simone D."/>
            <person name="Lopez-Fernandez M."/>
            <person name="Wu X."/>
            <person name="de Brujin I."/>
            <person name="Lundin D."/>
            <person name="Andersson A."/>
            <person name="Bertilsson S."/>
            <person name="Dopson M."/>
        </authorList>
    </citation>
    <scope>NUCLEOTIDE SEQUENCE</scope>
    <source>
        <strain evidence="4">MM415A00922</strain>
        <strain evidence="3">TM448A00944</strain>
        <strain evidence="5">TM448B03639</strain>
    </source>
</reference>
<proteinExistence type="predicted"/>
<dbReference type="Gene3D" id="1.10.530.40">
    <property type="match status" value="1"/>
</dbReference>
<dbReference type="GO" id="GO:0009253">
    <property type="term" value="P:peptidoglycan catabolic process"/>
    <property type="evidence" value="ECO:0007669"/>
    <property type="project" value="InterPro"/>
</dbReference>
<dbReference type="InterPro" id="IPR023347">
    <property type="entry name" value="Lysozyme_dom_sf"/>
</dbReference>
<dbReference type="PANTHER" id="PTHR37406">
    <property type="entry name" value="T4-TYPE LYSOZYME 1-RELATED"/>
    <property type="match status" value="1"/>
</dbReference>
<keyword evidence="1" id="KW-0929">Antimicrobial</keyword>
<evidence type="ECO:0000256" key="2">
    <source>
        <dbReference type="ARBA" id="ARBA00022638"/>
    </source>
</evidence>
<name>A0A6H1ZKH1_9ZZZZ</name>
<dbReference type="Pfam" id="PF00959">
    <property type="entry name" value="Phage_lysozyme"/>
    <property type="match status" value="1"/>
</dbReference>
<dbReference type="GO" id="GO:0042742">
    <property type="term" value="P:defense response to bacterium"/>
    <property type="evidence" value="ECO:0007669"/>
    <property type="project" value="UniProtKB-KW"/>
</dbReference>
<protein>
    <submittedName>
        <fullName evidence="3">Putative structural protein</fullName>
    </submittedName>
</protein>
<dbReference type="GO" id="GO:0003796">
    <property type="term" value="F:lysozyme activity"/>
    <property type="evidence" value="ECO:0007669"/>
    <property type="project" value="InterPro"/>
</dbReference>
<organism evidence="3">
    <name type="scientific">viral metagenome</name>
    <dbReference type="NCBI Taxonomy" id="1070528"/>
    <lineage>
        <taxon>unclassified sequences</taxon>
        <taxon>metagenomes</taxon>
        <taxon>organismal metagenomes</taxon>
    </lineage>
</organism>
<sequence length="142" mass="16251">MIMDKLIDSIKAAEGYVEKIYLDTKDIPTCGWGHALLVGTKVPKEVCEIFLKQDVASAINDFYRLATIFGTDFIRNLSENRRRVLVEMIFNLGLLGFLKFVKMIEAIKIQDWEQAGYEMLDSKWHIDVGSRADRLADTFLEG</sequence>
<dbReference type="EMBL" id="MT144083">
    <property type="protein sequence ID" value="QJA48426.1"/>
    <property type="molecule type" value="Genomic_DNA"/>
</dbReference>
<dbReference type="EMBL" id="MT145031">
    <property type="protein sequence ID" value="QJI02792.1"/>
    <property type="molecule type" value="Genomic_DNA"/>
</dbReference>
<keyword evidence="2" id="KW-0081">Bacteriolytic enzyme</keyword>
<dbReference type="GO" id="GO:0016998">
    <property type="term" value="P:cell wall macromolecule catabolic process"/>
    <property type="evidence" value="ECO:0007669"/>
    <property type="project" value="InterPro"/>
</dbReference>
<accession>A0A6H1ZKH1</accession>
<dbReference type="InterPro" id="IPR002196">
    <property type="entry name" value="Glyco_hydro_24"/>
</dbReference>
<dbReference type="SUPFAM" id="SSF53955">
    <property type="entry name" value="Lysozyme-like"/>
    <property type="match status" value="1"/>
</dbReference>
<gene>
    <name evidence="4" type="ORF">MM415A00922_0005</name>
    <name evidence="3" type="ORF">TM448A00944_0018</name>
    <name evidence="5" type="ORF">TM448B03639_0005</name>
</gene>
<dbReference type="InterPro" id="IPR023346">
    <property type="entry name" value="Lysozyme-like_dom_sf"/>
</dbReference>
<evidence type="ECO:0000313" key="4">
    <source>
        <dbReference type="EMBL" id="QJA79254.1"/>
    </source>
</evidence>
<evidence type="ECO:0000256" key="1">
    <source>
        <dbReference type="ARBA" id="ARBA00022529"/>
    </source>
</evidence>
<dbReference type="EMBL" id="MT142374">
    <property type="protein sequence ID" value="QJA79254.1"/>
    <property type="molecule type" value="Genomic_DNA"/>
</dbReference>
<evidence type="ECO:0000313" key="3">
    <source>
        <dbReference type="EMBL" id="QJA48426.1"/>
    </source>
</evidence>
<dbReference type="GO" id="GO:0031640">
    <property type="term" value="P:killing of cells of another organism"/>
    <property type="evidence" value="ECO:0007669"/>
    <property type="project" value="UniProtKB-KW"/>
</dbReference>